<dbReference type="RefSeq" id="WP_128769235.1">
    <property type="nucleotide sequence ID" value="NZ_RXOC01000005.1"/>
</dbReference>
<keyword evidence="1" id="KW-0812">Transmembrane</keyword>
<accession>A0A4V1KIC0</accession>
<evidence type="ECO:0000313" key="2">
    <source>
        <dbReference type="EMBL" id="RXF70162.1"/>
    </source>
</evidence>
<evidence type="ECO:0008006" key="4">
    <source>
        <dbReference type="Google" id="ProtNLM"/>
    </source>
</evidence>
<keyword evidence="1" id="KW-1133">Transmembrane helix</keyword>
<organism evidence="2 3">
    <name type="scientific">Arcticibacter tournemirensis</name>
    <dbReference type="NCBI Taxonomy" id="699437"/>
    <lineage>
        <taxon>Bacteria</taxon>
        <taxon>Pseudomonadati</taxon>
        <taxon>Bacteroidota</taxon>
        <taxon>Sphingobacteriia</taxon>
        <taxon>Sphingobacteriales</taxon>
        <taxon>Sphingobacteriaceae</taxon>
        <taxon>Arcticibacter</taxon>
    </lineage>
</organism>
<comment type="caution">
    <text evidence="2">The sequence shown here is derived from an EMBL/GenBank/DDBJ whole genome shotgun (WGS) entry which is preliminary data.</text>
</comment>
<evidence type="ECO:0000256" key="1">
    <source>
        <dbReference type="SAM" id="Phobius"/>
    </source>
</evidence>
<keyword evidence="1" id="KW-0472">Membrane</keyword>
<sequence length="203" mass="23171">MFGRKQKGIFPLAIIILLIAITGTYFLISYRPESHANLEAQQETTNIGNTEKKIPSPSEIVMLPDSTCIYVLDKEKLDMSSMPKKRFKVTMDGDIFFNIPDRPGKFTVRTRLLKLTATGKAAFRVIAYSKDDGEEVQTLYGNIIAEKNYKSDFPAPETLRNNNLLMINRTIDLMEKEENQDTRELAQWKKTTGALKVSRYLQP</sequence>
<evidence type="ECO:0000313" key="3">
    <source>
        <dbReference type="Proteomes" id="UP000290848"/>
    </source>
</evidence>
<feature type="transmembrane region" description="Helical" evidence="1">
    <location>
        <begin position="9"/>
        <end position="28"/>
    </location>
</feature>
<gene>
    <name evidence="2" type="ORF">EKH83_09805</name>
</gene>
<dbReference type="Proteomes" id="UP000290848">
    <property type="component" value="Unassembled WGS sequence"/>
</dbReference>
<dbReference type="AlphaFoldDB" id="A0A4V1KIC0"/>
<name>A0A4V1KIC0_9SPHI</name>
<dbReference type="Gene3D" id="2.60.120.1440">
    <property type="match status" value="1"/>
</dbReference>
<reference evidence="2 3" key="1">
    <citation type="submission" date="2018-12" db="EMBL/GenBank/DDBJ databases">
        <title>The Draft Genome Sequence of the Soil Bacterium Pedobacter tournemirensis R1.</title>
        <authorList>
            <person name="He J."/>
        </authorList>
    </citation>
    <scope>NUCLEOTIDE SEQUENCE [LARGE SCALE GENOMIC DNA]</scope>
    <source>
        <strain evidence="2 3">R1</strain>
    </source>
</reference>
<protein>
    <recommendedName>
        <fullName evidence="4">FecR protein domain-containing protein</fullName>
    </recommendedName>
</protein>
<dbReference type="EMBL" id="RXOC01000005">
    <property type="protein sequence ID" value="RXF70162.1"/>
    <property type="molecule type" value="Genomic_DNA"/>
</dbReference>
<proteinExistence type="predicted"/>